<reference evidence="11" key="1">
    <citation type="submission" date="2018-02" db="EMBL/GenBank/DDBJ databases">
        <authorList>
            <person name="Cohen D.B."/>
            <person name="Kent A.D."/>
        </authorList>
    </citation>
    <scope>NUCLEOTIDE SEQUENCE</scope>
</reference>
<dbReference type="Pfam" id="PF17917">
    <property type="entry name" value="RT_RNaseH"/>
    <property type="match status" value="1"/>
</dbReference>
<dbReference type="EMBL" id="OIVN01002359">
    <property type="protein sequence ID" value="SPD02982.1"/>
    <property type="molecule type" value="Genomic_DNA"/>
</dbReference>
<evidence type="ECO:0000256" key="4">
    <source>
        <dbReference type="ARBA" id="ARBA00022722"/>
    </source>
</evidence>
<dbReference type="PROSITE" id="PS50994">
    <property type="entry name" value="INTEGRASE"/>
    <property type="match status" value="1"/>
</dbReference>
<dbReference type="InterPro" id="IPR036397">
    <property type="entry name" value="RNaseH_sf"/>
</dbReference>
<dbReference type="InterPro" id="IPR041373">
    <property type="entry name" value="RT_RNaseH"/>
</dbReference>
<dbReference type="InterPro" id="IPR056924">
    <property type="entry name" value="SH3_Tf2-1"/>
</dbReference>
<dbReference type="InterPro" id="IPR012337">
    <property type="entry name" value="RNaseH-like_sf"/>
</dbReference>
<dbReference type="GO" id="GO:0003964">
    <property type="term" value="F:RNA-directed DNA polymerase activity"/>
    <property type="evidence" value="ECO:0007669"/>
    <property type="project" value="UniProtKB-KW"/>
</dbReference>
<dbReference type="Gene3D" id="3.30.420.10">
    <property type="entry name" value="Ribonuclease H-like superfamily/Ribonuclease H"/>
    <property type="match status" value="1"/>
</dbReference>
<evidence type="ECO:0000256" key="1">
    <source>
        <dbReference type="ARBA" id="ARBA00022670"/>
    </source>
</evidence>
<protein>
    <recommendedName>
        <fullName evidence="12">Reverse transcriptase</fullName>
    </recommendedName>
</protein>
<dbReference type="InterPro" id="IPR001584">
    <property type="entry name" value="Integrase_cat-core"/>
</dbReference>
<keyword evidence="5" id="KW-0255">Endonuclease</keyword>
<organism evidence="11">
    <name type="scientific">Fagus sylvatica</name>
    <name type="common">Beechnut</name>
    <dbReference type="NCBI Taxonomy" id="28930"/>
    <lineage>
        <taxon>Eukaryota</taxon>
        <taxon>Viridiplantae</taxon>
        <taxon>Streptophyta</taxon>
        <taxon>Embryophyta</taxon>
        <taxon>Tracheophyta</taxon>
        <taxon>Spermatophyta</taxon>
        <taxon>Magnoliopsida</taxon>
        <taxon>eudicotyledons</taxon>
        <taxon>Gunneridae</taxon>
        <taxon>Pentapetalae</taxon>
        <taxon>rosids</taxon>
        <taxon>fabids</taxon>
        <taxon>Fagales</taxon>
        <taxon>Fagaceae</taxon>
        <taxon>Fagus</taxon>
    </lineage>
</organism>
<evidence type="ECO:0000256" key="7">
    <source>
        <dbReference type="ARBA" id="ARBA00022918"/>
    </source>
</evidence>
<keyword evidence="7" id="KW-0695">RNA-directed DNA polymerase</keyword>
<evidence type="ECO:0000256" key="8">
    <source>
        <dbReference type="ARBA" id="ARBA00023268"/>
    </source>
</evidence>
<evidence type="ECO:0000256" key="5">
    <source>
        <dbReference type="ARBA" id="ARBA00022759"/>
    </source>
</evidence>
<dbReference type="Pfam" id="PF00078">
    <property type="entry name" value="RVT_1"/>
    <property type="match status" value="2"/>
</dbReference>
<feature type="domain" description="Integrase catalytic" evidence="10">
    <location>
        <begin position="809"/>
        <end position="968"/>
    </location>
</feature>
<dbReference type="SUPFAM" id="SSF53098">
    <property type="entry name" value="Ribonuclease H-like"/>
    <property type="match status" value="1"/>
</dbReference>
<gene>
    <name evidence="11" type="ORF">FSB_LOCUS30864</name>
</gene>
<evidence type="ECO:0000256" key="6">
    <source>
        <dbReference type="ARBA" id="ARBA00022801"/>
    </source>
</evidence>
<dbReference type="InterPro" id="IPR043128">
    <property type="entry name" value="Rev_trsase/Diguanyl_cyclase"/>
</dbReference>
<proteinExistence type="predicted"/>
<dbReference type="Gene3D" id="3.10.10.10">
    <property type="entry name" value="HIV Type 1 Reverse Transcriptase, subunit A, domain 1"/>
    <property type="match status" value="1"/>
</dbReference>
<dbReference type="GO" id="GO:0015074">
    <property type="term" value="P:DNA integration"/>
    <property type="evidence" value="ECO:0007669"/>
    <property type="project" value="InterPro"/>
</dbReference>
<dbReference type="CDD" id="cd01647">
    <property type="entry name" value="RT_LTR"/>
    <property type="match status" value="2"/>
</dbReference>
<dbReference type="Pfam" id="PF17919">
    <property type="entry name" value="RT_RNaseH_2"/>
    <property type="match status" value="1"/>
</dbReference>
<dbReference type="Pfam" id="PF24626">
    <property type="entry name" value="SH3_Tf2-1"/>
    <property type="match status" value="1"/>
</dbReference>
<evidence type="ECO:0000313" key="11">
    <source>
        <dbReference type="EMBL" id="SPD02982.1"/>
    </source>
</evidence>
<dbReference type="InterPro" id="IPR043502">
    <property type="entry name" value="DNA/RNA_pol_sf"/>
</dbReference>
<dbReference type="SUPFAM" id="SSF56672">
    <property type="entry name" value="DNA/RNA polymerases"/>
    <property type="match status" value="2"/>
</dbReference>
<dbReference type="PROSITE" id="PS50878">
    <property type="entry name" value="RT_POL"/>
    <property type="match status" value="1"/>
</dbReference>
<dbReference type="GO" id="GO:0004519">
    <property type="term" value="F:endonuclease activity"/>
    <property type="evidence" value="ECO:0007669"/>
    <property type="project" value="UniProtKB-KW"/>
</dbReference>
<keyword evidence="1" id="KW-0645">Protease</keyword>
<evidence type="ECO:0008006" key="12">
    <source>
        <dbReference type="Google" id="ProtNLM"/>
    </source>
</evidence>
<sequence>MKLDFPRFKGSKSSNTSTITKCKKLRRAIQLRFGPASYDDPMELLTKLKHTKFVIAYKGQFESLSNRIRNLSDMHKLNCFMNGLKDEVRLAIKMQGPRTLGEAYALAKIKEEYLTTVKRSSRPSYEANRNNWGQSSSQQAAGRIDYRASDPKPLSTRPPMVLYLIEEVPECEVECELEEDEEESLELGIEGAKITLCALLGSTSPSTMRVIAIIKRQKVVVFIDTSSAHNFMDTGLATSLKLQVDNNSCFGVKLSTLGIVNWDFKKLLMGFISKGKQIWLQGIKATNFVIQGSKKFQDGAAKGLLLQIMPCELTAIQEPTESPMQDLLEQFPQIFEKPKALPPMRDHKHQIILKEGVPPHCQRPYRYPYFQNTEIEKIVKDLRDSGYVRPSQSLFASPVLLVRKANGSWRMCVDYRGLSKETMKDKFPIPMIDELLDELQGGKVFSKLDLRIDFYQIKMKEEDIVKTAFKTHEGHYEYLVMPFGLTNAPSTFQALMNEVFKPYLRKFVLVFFDDIIVYSKGEVEYLGHVISGQRVETDPKKIEAMKEWPVPKTLKALRDFTQSFVVKCDASGVSIGAVLMQQRRPIAFFSQALKGKNLFLSTYEKEMLALVLAVKKWRPYLFATIFVIRTYQQSLKCILEQRVGTPMQQKWISKLLGYNFVVGYKQGKENKVAALSRKEDTDLKTKIERETAFLQAQAQGSRWAISFPSLTWLEELKTSYEEDETVKDLFHLGSPSSMKSTVLALVHDNPLGGHSGYLKTLVREKRDWQRLRKSKQRVMSRAILAVVMFAKGSNMRQASLLVSYNHFSIPPRPWHSISMDFIEGLPTSNKHNVILVVVDKLTKYEHFIALAHPYTTDIVTSLFLHYVFKLHGMPSSIASDRDTAFTSLFREELFRQQGVDLAMSSSYHPQSDGQTEVVNKSLDQYLRAFASDKACLWMEWLPLAEYWFNTNYHATTKISPFEALYGYQPPKLVEFVSVTTKVATIEDLLEHRQQVMGLLQDNLMATQAKMKLQADKHRRERQFEVGDWVFLRWQPFKQKSMHKKLGKLGLKFYGPFQVLEKIGAVVYKLELPEDANIHPIFHVSCLKAKIGQSITPLYKMPLIKRIISGRHREDSLQDSHEGHYEYLVMPFGLTNAPSRFQALMNEVFIPLLRKFVLVFFDDILVYSKGLEEHVAHLKAVLKILENHQPYAKMSKCVFATKEVEYLGHVISREGVKIDPKKIAAMKEWPVPKSLKALRGFLGLTGYYRKFIRGSGQIASPLTALLKKDTFLWSDKAEKAFEDLKAAVSQPPMLALLDFSQTFVVECDANGFGMGAILIQGGGPLAYYSQALKGKNLFLSTYEKELLALVLAIKKVGTPMQQKCISKLLGDNFLVEYKQGKEYKVANALSRMEDPNLKPEVEKETALLQAQVQGSLCAISFTSPAWLEDLKVSYDEDEDTKALMNKLEEGGGNEGHYTLSQGLLLYKGRFYLGKEGSMKTKVLALIHDSPLGGHSGYLKSLHRAKRD</sequence>
<feature type="domain" description="Reverse transcriptase" evidence="9">
    <location>
        <begin position="383"/>
        <end position="593"/>
    </location>
</feature>
<dbReference type="InterPro" id="IPR041577">
    <property type="entry name" value="RT_RNaseH_2"/>
</dbReference>
<keyword evidence="2" id="KW-0808">Transferase</keyword>
<dbReference type="Gene3D" id="3.10.20.370">
    <property type="match status" value="1"/>
</dbReference>
<dbReference type="FunFam" id="3.30.70.270:FF:000003">
    <property type="entry name" value="Transposon Ty3-G Gag-Pol polyprotein"/>
    <property type="match status" value="1"/>
</dbReference>
<keyword evidence="4" id="KW-0540">Nuclease</keyword>
<dbReference type="FunFam" id="3.10.10.10:FF:000007">
    <property type="entry name" value="Retrovirus-related Pol polyprotein from transposon 17.6-like Protein"/>
    <property type="match status" value="1"/>
</dbReference>
<evidence type="ECO:0000259" key="9">
    <source>
        <dbReference type="PROSITE" id="PS50878"/>
    </source>
</evidence>
<dbReference type="GO" id="GO:0008233">
    <property type="term" value="F:peptidase activity"/>
    <property type="evidence" value="ECO:0007669"/>
    <property type="project" value="UniProtKB-KW"/>
</dbReference>
<evidence type="ECO:0000259" key="10">
    <source>
        <dbReference type="PROSITE" id="PS50994"/>
    </source>
</evidence>
<name>A0A2N9GTH5_FAGSY</name>
<keyword evidence="8" id="KW-0511">Multifunctional enzyme</keyword>
<dbReference type="InterPro" id="IPR000477">
    <property type="entry name" value="RT_dom"/>
</dbReference>
<dbReference type="GO" id="GO:0003676">
    <property type="term" value="F:nucleic acid binding"/>
    <property type="evidence" value="ECO:0007669"/>
    <property type="project" value="InterPro"/>
</dbReference>
<dbReference type="Gene3D" id="3.30.70.270">
    <property type="match status" value="3"/>
</dbReference>
<dbReference type="GO" id="GO:0006508">
    <property type="term" value="P:proteolysis"/>
    <property type="evidence" value="ECO:0007669"/>
    <property type="project" value="UniProtKB-KW"/>
</dbReference>
<dbReference type="CDD" id="cd09274">
    <property type="entry name" value="RNase_HI_RT_Ty3"/>
    <property type="match status" value="1"/>
</dbReference>
<evidence type="ECO:0000256" key="3">
    <source>
        <dbReference type="ARBA" id="ARBA00022695"/>
    </source>
</evidence>
<keyword evidence="3" id="KW-0548">Nucleotidyltransferase</keyword>
<dbReference type="PANTHER" id="PTHR37984">
    <property type="entry name" value="PROTEIN CBG26694"/>
    <property type="match status" value="1"/>
</dbReference>
<evidence type="ECO:0000256" key="2">
    <source>
        <dbReference type="ARBA" id="ARBA00022679"/>
    </source>
</evidence>
<dbReference type="FunFam" id="3.30.70.270:FF:000020">
    <property type="entry name" value="Transposon Tf2-6 polyprotein-like Protein"/>
    <property type="match status" value="1"/>
</dbReference>
<accession>A0A2N9GTH5</accession>
<keyword evidence="6" id="KW-0378">Hydrolase</keyword>
<dbReference type="PANTHER" id="PTHR37984:SF5">
    <property type="entry name" value="PROTEIN NYNRIN-LIKE"/>
    <property type="match status" value="1"/>
</dbReference>
<dbReference type="InterPro" id="IPR050951">
    <property type="entry name" value="Retrovirus_Pol_polyprotein"/>
</dbReference>